<evidence type="ECO:0008006" key="3">
    <source>
        <dbReference type="Google" id="ProtNLM"/>
    </source>
</evidence>
<name>A0ABT5D5H4_9BACT</name>
<gene>
    <name evidence="1" type="ORF">POL68_10575</name>
</gene>
<dbReference type="InterPro" id="IPR017853">
    <property type="entry name" value="GH"/>
</dbReference>
<accession>A0ABT5D5H4</accession>
<comment type="caution">
    <text evidence="1">The sequence shown here is derived from an EMBL/GenBank/DDBJ whole genome shotgun (WGS) entry which is preliminary data.</text>
</comment>
<evidence type="ECO:0000313" key="1">
    <source>
        <dbReference type="EMBL" id="MDC0708911.1"/>
    </source>
</evidence>
<keyword evidence="2" id="KW-1185">Reference proteome</keyword>
<dbReference type="Proteomes" id="UP001221838">
    <property type="component" value="Unassembled WGS sequence"/>
</dbReference>
<dbReference type="RefSeq" id="WP_272137017.1">
    <property type="nucleotide sequence ID" value="NZ_JAQNDM010000002.1"/>
</dbReference>
<dbReference type="EMBL" id="JAQNDM010000002">
    <property type="protein sequence ID" value="MDC0708911.1"/>
    <property type="molecule type" value="Genomic_DNA"/>
</dbReference>
<evidence type="ECO:0000313" key="2">
    <source>
        <dbReference type="Proteomes" id="UP001221838"/>
    </source>
</evidence>
<organism evidence="1 2">
    <name type="scientific">Stigmatella ashevillensis</name>
    <dbReference type="NCBI Taxonomy" id="2995309"/>
    <lineage>
        <taxon>Bacteria</taxon>
        <taxon>Pseudomonadati</taxon>
        <taxon>Myxococcota</taxon>
        <taxon>Myxococcia</taxon>
        <taxon>Myxococcales</taxon>
        <taxon>Cystobacterineae</taxon>
        <taxon>Archangiaceae</taxon>
        <taxon>Stigmatella</taxon>
    </lineage>
</organism>
<sequence>MDIRTLAPVPAGQSGSLYQTPFTVAGDAQVAGRLGVHWPVHFDVNDAAQVDAIIGRASELGAGYTTLNVSLDALKGSPQAYQALFDKLNHHAPPITPVVRIYEGAPSGQWDQSHVSRMTEAAVLLAEAGVDLIQIGNEPNIETGLREQLTDEERGWVDRLERREISERDIPQAIRDTLEKRRQQFHDASIANQVEALAQVKATLTGHTPALDAQVGLPPMAAGASNSFFTFEPGQYFSDMVGAVAQRERDTQGPIVDWISTHTYTWNDADPAGPGWKGEFPHGHNARGQMGWGPATSHAYEDIAQNLLGRSLTALSTEGGAGPDYFRANAQGQVDKAGTKRALSENYAQLHDDPRLTGCLWLDWESGPRDQWDMSALRPNAEGSFDEWAWSTVLTDFEDAASRARAGE</sequence>
<protein>
    <recommendedName>
        <fullName evidence="3">Glycoside hydrolase family 5 domain-containing protein</fullName>
    </recommendedName>
</protein>
<proteinExistence type="predicted"/>
<reference evidence="1 2" key="1">
    <citation type="submission" date="2022-11" db="EMBL/GenBank/DDBJ databases">
        <title>Minimal conservation of predation-associated metabolite biosynthetic gene clusters underscores biosynthetic potential of Myxococcota including descriptions for ten novel species: Archangium lansinium sp. nov., Myxococcus landrumus sp. nov., Nannocystis bai.</title>
        <authorList>
            <person name="Ahearne A."/>
            <person name="Stevens C."/>
            <person name="Dowd S."/>
        </authorList>
    </citation>
    <scope>NUCLEOTIDE SEQUENCE [LARGE SCALE GENOMIC DNA]</scope>
    <source>
        <strain evidence="1 2">NCWAL01</strain>
    </source>
</reference>
<dbReference type="SUPFAM" id="SSF51445">
    <property type="entry name" value="(Trans)glycosidases"/>
    <property type="match status" value="1"/>
</dbReference>